<gene>
    <name evidence="4" type="ORF">PsYK624_066390</name>
</gene>
<evidence type="ECO:0000313" key="4">
    <source>
        <dbReference type="EMBL" id="GJE90500.1"/>
    </source>
</evidence>
<organism evidence="4 5">
    <name type="scientific">Phanerochaete sordida</name>
    <dbReference type="NCBI Taxonomy" id="48140"/>
    <lineage>
        <taxon>Eukaryota</taxon>
        <taxon>Fungi</taxon>
        <taxon>Dikarya</taxon>
        <taxon>Basidiomycota</taxon>
        <taxon>Agaricomycotina</taxon>
        <taxon>Agaricomycetes</taxon>
        <taxon>Polyporales</taxon>
        <taxon>Phanerochaetaceae</taxon>
        <taxon>Phanerochaete</taxon>
    </lineage>
</organism>
<dbReference type="InterPro" id="IPR036404">
    <property type="entry name" value="Jacalin-like_lectin_dom_sf"/>
</dbReference>
<evidence type="ECO:0000313" key="5">
    <source>
        <dbReference type="Proteomes" id="UP000703269"/>
    </source>
</evidence>
<dbReference type="PANTHER" id="PTHR13037:SF24">
    <property type="entry name" value="POLYCOMB PROTEIN PCL-RELATED"/>
    <property type="match status" value="1"/>
</dbReference>
<dbReference type="Proteomes" id="UP000703269">
    <property type="component" value="Unassembled WGS sequence"/>
</dbReference>
<feature type="region of interest" description="Disordered" evidence="2">
    <location>
        <begin position="329"/>
        <end position="674"/>
    </location>
</feature>
<keyword evidence="5" id="KW-1185">Reference proteome</keyword>
<reference evidence="4 5" key="1">
    <citation type="submission" date="2021-08" db="EMBL/GenBank/DDBJ databases">
        <title>Draft Genome Sequence of Phanerochaete sordida strain YK-624.</title>
        <authorList>
            <person name="Mori T."/>
            <person name="Dohra H."/>
            <person name="Suzuki T."/>
            <person name="Kawagishi H."/>
            <person name="Hirai H."/>
        </authorList>
    </citation>
    <scope>NUCLEOTIDE SEQUENCE [LARGE SCALE GENOMIC DNA]</scope>
    <source>
        <strain evidence="4 5">YK-624</strain>
    </source>
</reference>
<feature type="compositionally biased region" description="Polar residues" evidence="2">
    <location>
        <begin position="343"/>
        <end position="355"/>
    </location>
</feature>
<protein>
    <recommendedName>
        <fullName evidence="3">Jacalin-type lectin domain-containing protein</fullName>
    </recommendedName>
</protein>
<proteinExistence type="predicted"/>
<feature type="compositionally biased region" description="Low complexity" evidence="2">
    <location>
        <begin position="617"/>
        <end position="633"/>
    </location>
</feature>
<dbReference type="EMBL" id="BPQB01000017">
    <property type="protein sequence ID" value="GJE90500.1"/>
    <property type="molecule type" value="Genomic_DNA"/>
</dbReference>
<dbReference type="AlphaFoldDB" id="A0A9P3G9N0"/>
<feature type="compositionally biased region" description="Low complexity" evidence="2">
    <location>
        <begin position="446"/>
        <end position="460"/>
    </location>
</feature>
<dbReference type="Gene3D" id="2.100.10.30">
    <property type="entry name" value="Jacalin-like lectin domain"/>
    <property type="match status" value="1"/>
</dbReference>
<evidence type="ECO:0000256" key="1">
    <source>
        <dbReference type="ARBA" id="ARBA00022581"/>
    </source>
</evidence>
<evidence type="ECO:0000259" key="3">
    <source>
        <dbReference type="Pfam" id="PF01419"/>
    </source>
</evidence>
<dbReference type="OrthoDB" id="10625227at2759"/>
<dbReference type="Gene3D" id="2.120.10.70">
    <property type="entry name" value="Fucose-specific lectin"/>
    <property type="match status" value="2"/>
</dbReference>
<dbReference type="InterPro" id="IPR001229">
    <property type="entry name" value="Jacalin-like_lectin_dom"/>
</dbReference>
<dbReference type="PANTHER" id="PTHR13037">
    <property type="entry name" value="FORMIN"/>
    <property type="match status" value="1"/>
</dbReference>
<sequence>MAPPGTSTKSVTLTAGANLSDTRCYLKGSQGELYEATLDLSDKFIDSSTRDDFATRLVEYAPLGFVLDCDEQSSLCSVTWNSTSRSIFYQDKSSILREWRLVDGKGWQKTTFEQPNVMLGTNVTSVPGIYANGPPLLFYQDRTGFVCYRTMPTSNTEDGSYTIDATQITRGSPLTGIGACVEADQKTIRIYYQDGTLAVRESYKGRYGGWIQTRELVAKRDMVINDIVTFTPVLNGSREIRLYMQDAKGTVIECKRSRAAWECVSLTTKAMTSANIVAACWLSPKPRIGVLWISGDRHLYICDNDGSAEWREPLPLILLELKRPKDLAEGNSMTPFDRPVTPTPSTGNGSAQPSSGHGAPSLQPPPPLNKKPSRRGWGAWGGWGSSSEETRSGPEQSTGAKPASDTAGGPAAAAPQGDPSLRKPSPAPERPAETTKPTPGSTGSEAQRPARQQPPTTQPLAPQPLAPQPAAPQPATSPPPSAQLQTSDPSSGQQPSSPPKNGVHGPEKGVPPAGNEHQGKQGSTPPKPIYGGAGGEPIVQEPDEEGTKEHGSERPGPADEDEDDDTPVARHPTKHKPTQQPSTKPKSGAPAPAHQQHEPKEDDNDDDIPTLRKPAKHAPGTPGTATPKPSAPALEPQQPSQGAPATNGGRRKQPQRKPTIAVPTVVSPTDTSGPAGGELLPARAIARVCVAVNVRVNGIRLVYTDGSETAWRGTNSGVEHEFALTPGEHITHVWYATDRRCIEGVLFGTSRGRKSMWYGQEYGLYGLMVNEGHVVDDLLGGSQEGQLNTLMSEWAPYLPSGDIAQYRKRYAELSVQCTQFQATVADWERQIASSRDGLDHLDTAAVAAKLERVVGEVKLRRQLERGKGDSDSELDPVVSRERLLSITLGFVRTAASDAEAAFKTLADVLAPVSGNLDSSSASKRSEGIALRVQLVRLSEELQLYLQETSKSVSILREEEQLWAEEVKLADASLTQDRRVFDKNLAAKKVKSMAPDDKDAPLWGLQEWSKQLGPGALETAFEKHVVSRLVKSAAQWQYDTSHVEFLQQSQQQRSAGKTEAEGIRVQITEAIATLDRVIASIDALQPNGSAIFQGAQELVALVDSCIRGLEQFQHIDDAQKLAAILVSMLNSLVDNANFKWGQVDPGALLKVSSKDAASEN</sequence>
<dbReference type="Pfam" id="PF01419">
    <property type="entry name" value="Jacalin"/>
    <property type="match status" value="1"/>
</dbReference>
<feature type="compositionally biased region" description="Low complexity" evidence="2">
    <location>
        <begin position="482"/>
        <end position="495"/>
    </location>
</feature>
<feature type="domain" description="Jacalin-type lectin" evidence="3">
    <location>
        <begin position="684"/>
        <end position="763"/>
    </location>
</feature>
<accession>A0A9P3G9N0</accession>
<keyword evidence="1" id="KW-0945">Host-virus interaction</keyword>
<dbReference type="SUPFAM" id="SSF89372">
    <property type="entry name" value="Fucose-specific lectin"/>
    <property type="match status" value="1"/>
</dbReference>
<evidence type="ECO:0000256" key="2">
    <source>
        <dbReference type="SAM" id="MobiDB-lite"/>
    </source>
</evidence>
<dbReference type="SUPFAM" id="SSF51101">
    <property type="entry name" value="Mannose-binding lectins"/>
    <property type="match status" value="1"/>
</dbReference>
<comment type="caution">
    <text evidence="4">The sequence shown here is derived from an EMBL/GenBank/DDBJ whole genome shotgun (WGS) entry which is preliminary data.</text>
</comment>
<feature type="compositionally biased region" description="Pro residues" evidence="2">
    <location>
        <begin position="461"/>
        <end position="481"/>
    </location>
</feature>
<feature type="compositionally biased region" description="Basic and acidic residues" evidence="2">
    <location>
        <begin position="545"/>
        <end position="557"/>
    </location>
</feature>
<name>A0A9P3G9N0_9APHY</name>
<feature type="compositionally biased region" description="Polar residues" evidence="2">
    <location>
        <begin position="435"/>
        <end position="445"/>
    </location>
</feature>